<dbReference type="InterPro" id="IPR013708">
    <property type="entry name" value="Shikimate_DH-bd_N"/>
</dbReference>
<evidence type="ECO:0000256" key="4">
    <source>
        <dbReference type="ARBA" id="ARBA00022857"/>
    </source>
</evidence>
<dbReference type="InterPro" id="IPR041121">
    <property type="entry name" value="SDH_C"/>
</dbReference>
<comment type="catalytic activity">
    <reaction evidence="7 8">
        <text>shikimate + NADP(+) = 3-dehydroshikimate + NADPH + H(+)</text>
        <dbReference type="Rhea" id="RHEA:17737"/>
        <dbReference type="ChEBI" id="CHEBI:15378"/>
        <dbReference type="ChEBI" id="CHEBI:16630"/>
        <dbReference type="ChEBI" id="CHEBI:36208"/>
        <dbReference type="ChEBI" id="CHEBI:57783"/>
        <dbReference type="ChEBI" id="CHEBI:58349"/>
        <dbReference type="EC" id="1.1.1.25"/>
    </reaction>
</comment>
<dbReference type="SUPFAM" id="SSF51735">
    <property type="entry name" value="NAD(P)-binding Rossmann-fold domains"/>
    <property type="match status" value="1"/>
</dbReference>
<accession>A0ABT8T684</accession>
<protein>
    <recommendedName>
        <fullName evidence="2 8">Shikimate dehydrogenase (NADP(+))</fullName>
        <shortName evidence="8">SDH</shortName>
        <ecNumber evidence="2 8">1.1.1.25</ecNumber>
    </recommendedName>
</protein>
<evidence type="ECO:0000256" key="8">
    <source>
        <dbReference type="HAMAP-Rule" id="MF_00222"/>
    </source>
</evidence>
<dbReference type="Pfam" id="PF08501">
    <property type="entry name" value="Shikimate_dh_N"/>
    <property type="match status" value="1"/>
</dbReference>
<reference evidence="12 13" key="1">
    <citation type="submission" date="2023-06" db="EMBL/GenBank/DDBJ databases">
        <title>Campylobacter magnum sp. nov., isolated from cecal contents of domestic pigs (Sus scrofa domesticus).</title>
        <authorList>
            <person name="Papic B."/>
            <person name="Gruntar I."/>
        </authorList>
    </citation>
    <scope>NUCLEOTIDE SEQUENCE [LARGE SCALE GENOMIC DNA]</scope>
    <source>
        <strain evidence="13">34484-21</strain>
    </source>
</reference>
<dbReference type="NCBIfam" id="NF001316">
    <property type="entry name" value="PRK00258.2-5"/>
    <property type="match status" value="1"/>
</dbReference>
<dbReference type="RefSeq" id="WP_302244009.1">
    <property type="nucleotide sequence ID" value="NZ_JAULJQ010000003.1"/>
</dbReference>
<comment type="similarity">
    <text evidence="8">Belongs to the shikimate dehydrogenase family.</text>
</comment>
<feature type="active site" description="Proton acceptor" evidence="8">
    <location>
        <position position="66"/>
    </location>
</feature>
<feature type="binding site" evidence="8">
    <location>
        <position position="102"/>
    </location>
    <ligand>
        <name>shikimate</name>
        <dbReference type="ChEBI" id="CHEBI:36208"/>
    </ligand>
</feature>
<feature type="binding site" evidence="8">
    <location>
        <position position="210"/>
    </location>
    <ligand>
        <name>shikimate</name>
        <dbReference type="ChEBI" id="CHEBI:36208"/>
    </ligand>
</feature>
<dbReference type="Pfam" id="PF01488">
    <property type="entry name" value="Shikimate_DH"/>
    <property type="match status" value="1"/>
</dbReference>
<dbReference type="Pfam" id="PF18317">
    <property type="entry name" value="SDH_C"/>
    <property type="match status" value="1"/>
</dbReference>
<dbReference type="PANTHER" id="PTHR21089">
    <property type="entry name" value="SHIKIMATE DEHYDROGENASE"/>
    <property type="match status" value="1"/>
</dbReference>
<dbReference type="Gene3D" id="3.40.50.10860">
    <property type="entry name" value="Leucine Dehydrogenase, chain A, domain 1"/>
    <property type="match status" value="1"/>
</dbReference>
<feature type="domain" description="SDH C-terminal" evidence="11">
    <location>
        <begin position="230"/>
        <end position="254"/>
    </location>
</feature>
<dbReference type="EMBL" id="JAULJQ010000003">
    <property type="protein sequence ID" value="MDO2409171.1"/>
    <property type="molecule type" value="Genomic_DNA"/>
</dbReference>
<evidence type="ECO:0000256" key="5">
    <source>
        <dbReference type="ARBA" id="ARBA00023002"/>
    </source>
</evidence>
<dbReference type="EC" id="1.1.1.25" evidence="2 8"/>
<dbReference type="InterPro" id="IPR046346">
    <property type="entry name" value="Aminoacid_DH-like_N_sf"/>
</dbReference>
<evidence type="ECO:0000256" key="6">
    <source>
        <dbReference type="ARBA" id="ARBA00023141"/>
    </source>
</evidence>
<keyword evidence="4 8" id="KW-0521">NADP</keyword>
<comment type="pathway">
    <text evidence="1 8">Metabolic intermediate biosynthesis; chorismate biosynthesis; chorismate from D-erythrose 4-phosphate and phosphoenolpyruvate: step 4/7.</text>
</comment>
<keyword evidence="3 8" id="KW-0028">Amino-acid biosynthesis</keyword>
<evidence type="ECO:0000259" key="11">
    <source>
        <dbReference type="Pfam" id="PF18317"/>
    </source>
</evidence>
<feature type="binding site" evidence="8">
    <location>
        <position position="208"/>
    </location>
    <ligand>
        <name>NADP(+)</name>
        <dbReference type="ChEBI" id="CHEBI:58349"/>
    </ligand>
</feature>
<evidence type="ECO:0000256" key="2">
    <source>
        <dbReference type="ARBA" id="ARBA00012962"/>
    </source>
</evidence>
<comment type="caution">
    <text evidence="12">The sequence shown here is derived from an EMBL/GenBank/DDBJ whole genome shotgun (WGS) entry which is preliminary data.</text>
</comment>
<dbReference type="PANTHER" id="PTHR21089:SF1">
    <property type="entry name" value="BIFUNCTIONAL 3-DEHYDROQUINATE DEHYDRATASE_SHIKIMATE DEHYDROGENASE, CHLOROPLASTIC"/>
    <property type="match status" value="1"/>
</dbReference>
<keyword evidence="13" id="KW-1185">Reference proteome</keyword>
<sequence>MNYYAVIGNPIAHSISPRLHNNAFEALGINSVYSRYLLDTSASASKLRQKFFALGLSGANITVPFKEIALECADEQDELAKKIGSANTLVLNAGKIHAFNTDAPGFMMAIAEFENIKNALIIGAGGTARALAHALKASGAEVSVLNRSEGRAGAFSEFAYFSAQDFKASKSYELIVNTTPAGLTFAGLPCDKKLLDELFSGAKYAFDVVYGRDTEFIKLAKAKNLMVKDGLEMLLYQAVLAFEHFSGKKNEREKIQIAMRKALSL</sequence>
<dbReference type="SUPFAM" id="SSF53223">
    <property type="entry name" value="Aminoacid dehydrogenase-like, N-terminal domain"/>
    <property type="match status" value="1"/>
</dbReference>
<keyword evidence="6 8" id="KW-0057">Aromatic amino acid biosynthesis</keyword>
<feature type="binding site" evidence="8">
    <location>
        <position position="237"/>
    </location>
    <ligand>
        <name>shikimate</name>
        <dbReference type="ChEBI" id="CHEBI:36208"/>
    </ligand>
</feature>
<evidence type="ECO:0000259" key="10">
    <source>
        <dbReference type="Pfam" id="PF08501"/>
    </source>
</evidence>
<evidence type="ECO:0000313" key="13">
    <source>
        <dbReference type="Proteomes" id="UP001171111"/>
    </source>
</evidence>
<comment type="subunit">
    <text evidence="8">Homodimer.</text>
</comment>
<name>A0ABT8T684_9BACT</name>
<evidence type="ECO:0000256" key="1">
    <source>
        <dbReference type="ARBA" id="ARBA00004871"/>
    </source>
</evidence>
<feature type="domain" description="Quinate/shikimate 5-dehydrogenase/glutamyl-tRNA reductase" evidence="9">
    <location>
        <begin position="116"/>
        <end position="157"/>
    </location>
</feature>
<comment type="caution">
    <text evidence="8">Lacks conserved residue(s) required for the propagation of feature annotation.</text>
</comment>
<gene>
    <name evidence="8" type="primary">aroE</name>
    <name evidence="12" type="ORF">Q2362_03530</name>
</gene>
<dbReference type="Proteomes" id="UP001171111">
    <property type="component" value="Unassembled WGS sequence"/>
</dbReference>
<organism evidence="12 13">
    <name type="scientific">Campylobacter magnus</name>
    <dbReference type="NCBI Taxonomy" id="3026462"/>
    <lineage>
        <taxon>Bacteria</taxon>
        <taxon>Pseudomonadati</taxon>
        <taxon>Campylobacterota</taxon>
        <taxon>Epsilonproteobacteria</taxon>
        <taxon>Campylobacterales</taxon>
        <taxon>Campylobacteraceae</taxon>
        <taxon>Campylobacter</taxon>
    </lineage>
</organism>
<feature type="binding site" evidence="8">
    <location>
        <position position="78"/>
    </location>
    <ligand>
        <name>NADP(+)</name>
        <dbReference type="ChEBI" id="CHEBI:58349"/>
    </ligand>
</feature>
<evidence type="ECO:0000256" key="7">
    <source>
        <dbReference type="ARBA" id="ARBA00049442"/>
    </source>
</evidence>
<keyword evidence="5 8" id="KW-0560">Oxidoreductase</keyword>
<feature type="binding site" evidence="8">
    <location>
        <position position="87"/>
    </location>
    <ligand>
        <name>shikimate</name>
        <dbReference type="ChEBI" id="CHEBI:36208"/>
    </ligand>
</feature>
<feature type="binding site" evidence="8">
    <location>
        <begin position="14"/>
        <end position="16"/>
    </location>
    <ligand>
        <name>shikimate</name>
        <dbReference type="ChEBI" id="CHEBI:36208"/>
    </ligand>
</feature>
<dbReference type="CDD" id="cd01065">
    <property type="entry name" value="NAD_bind_Shikimate_DH"/>
    <property type="match status" value="1"/>
</dbReference>
<dbReference type="InterPro" id="IPR006151">
    <property type="entry name" value="Shikm_DH/Glu-tRNA_Rdtase"/>
</dbReference>
<feature type="binding site" evidence="8">
    <location>
        <position position="62"/>
    </location>
    <ligand>
        <name>shikimate</name>
        <dbReference type="ChEBI" id="CHEBI:36208"/>
    </ligand>
</feature>
<dbReference type="InterPro" id="IPR011342">
    <property type="entry name" value="Shikimate_DH"/>
</dbReference>
<evidence type="ECO:0000259" key="9">
    <source>
        <dbReference type="Pfam" id="PF01488"/>
    </source>
</evidence>
<dbReference type="NCBIfam" id="TIGR00507">
    <property type="entry name" value="aroE"/>
    <property type="match status" value="1"/>
</dbReference>
<dbReference type="InterPro" id="IPR036291">
    <property type="entry name" value="NAD(P)-bd_dom_sf"/>
</dbReference>
<dbReference type="InterPro" id="IPR022893">
    <property type="entry name" value="Shikimate_DH_fam"/>
</dbReference>
<dbReference type="HAMAP" id="MF_00222">
    <property type="entry name" value="Shikimate_DH_AroE"/>
    <property type="match status" value="1"/>
</dbReference>
<comment type="function">
    <text evidence="8">Involved in the biosynthesis of the chorismate, which leads to the biosynthesis of aromatic amino acids. Catalyzes the reversible NADPH linked reduction of 3-dehydroshikimate (DHSA) to yield shikimate (SA).</text>
</comment>
<evidence type="ECO:0000313" key="12">
    <source>
        <dbReference type="EMBL" id="MDO2409171.1"/>
    </source>
</evidence>
<feature type="domain" description="Shikimate dehydrogenase substrate binding N-terminal" evidence="10">
    <location>
        <begin position="6"/>
        <end position="89"/>
    </location>
</feature>
<proteinExistence type="inferred from homology"/>
<feature type="binding site" evidence="8">
    <location>
        <position position="230"/>
    </location>
    <ligand>
        <name>NADP(+)</name>
        <dbReference type="ChEBI" id="CHEBI:58349"/>
    </ligand>
</feature>
<dbReference type="Gene3D" id="3.40.50.720">
    <property type="entry name" value="NAD(P)-binding Rossmann-like Domain"/>
    <property type="match status" value="1"/>
</dbReference>
<dbReference type="GO" id="GO:0004764">
    <property type="term" value="F:shikimate 3-dehydrogenase (NADP+) activity"/>
    <property type="evidence" value="ECO:0007669"/>
    <property type="project" value="UniProtKB-EC"/>
</dbReference>
<evidence type="ECO:0000256" key="3">
    <source>
        <dbReference type="ARBA" id="ARBA00022605"/>
    </source>
</evidence>